<keyword evidence="2" id="KW-0238">DNA-binding</keyword>
<dbReference type="SUPFAM" id="SSF46955">
    <property type="entry name" value="Putative DNA-binding domain"/>
    <property type="match status" value="1"/>
</dbReference>
<dbReference type="PANTHER" id="PTHR30204:SF94">
    <property type="entry name" value="HEAVY METAL-DEPENDENT TRANSCRIPTIONAL REGULATOR HI_0293-RELATED"/>
    <property type="match status" value="1"/>
</dbReference>
<keyword evidence="6" id="KW-1185">Reference proteome</keyword>
<evidence type="ECO:0000256" key="3">
    <source>
        <dbReference type="ARBA" id="ARBA00023163"/>
    </source>
</evidence>
<gene>
    <name evidence="5" type="ORF">D5F53_22960</name>
</gene>
<dbReference type="GO" id="GO:0003677">
    <property type="term" value="F:DNA binding"/>
    <property type="evidence" value="ECO:0007669"/>
    <property type="project" value="UniProtKB-KW"/>
</dbReference>
<reference evidence="5 6" key="1">
    <citation type="submission" date="2018-09" db="EMBL/GenBank/DDBJ databases">
        <title>Genome Sequence of Paenibacillus lautus Strain E7593-69, Azo Dye-Degrading Bacteria, Isolated from Commercial Tattoo Inks.</title>
        <authorList>
            <person name="Nho S.W."/>
            <person name="Kim S.-J."/>
            <person name="Kweon O."/>
            <person name="Cerniglia C.E."/>
        </authorList>
    </citation>
    <scope>NUCLEOTIDE SEQUENCE [LARGE SCALE GENOMIC DNA]</scope>
    <source>
        <strain evidence="5 6">E7593-69</strain>
    </source>
</reference>
<evidence type="ECO:0000256" key="2">
    <source>
        <dbReference type="ARBA" id="ARBA00023125"/>
    </source>
</evidence>
<keyword evidence="1" id="KW-0805">Transcription regulation</keyword>
<accession>A0A385TT71</accession>
<protein>
    <submittedName>
        <fullName evidence="5">MerR family transcriptional regulator</fullName>
    </submittedName>
</protein>
<name>A0A385TT71_PAELA</name>
<dbReference type="GO" id="GO:0003700">
    <property type="term" value="F:DNA-binding transcription factor activity"/>
    <property type="evidence" value="ECO:0007669"/>
    <property type="project" value="InterPro"/>
</dbReference>
<dbReference type="InterPro" id="IPR000551">
    <property type="entry name" value="MerR-type_HTH_dom"/>
</dbReference>
<organism evidence="5 6">
    <name type="scientific">Paenibacillus lautus</name>
    <name type="common">Bacillus lautus</name>
    <dbReference type="NCBI Taxonomy" id="1401"/>
    <lineage>
        <taxon>Bacteria</taxon>
        <taxon>Bacillati</taxon>
        <taxon>Bacillota</taxon>
        <taxon>Bacilli</taxon>
        <taxon>Bacillales</taxon>
        <taxon>Paenibacillaceae</taxon>
        <taxon>Paenibacillus</taxon>
    </lineage>
</organism>
<feature type="domain" description="HTH merR-type" evidence="4">
    <location>
        <begin position="10"/>
        <end position="75"/>
    </location>
</feature>
<dbReference type="KEGG" id="plw:D5F53_22960"/>
<dbReference type="Pfam" id="PF13411">
    <property type="entry name" value="MerR_1"/>
    <property type="match status" value="1"/>
</dbReference>
<dbReference type="AlphaFoldDB" id="A0A385TT71"/>
<dbReference type="PRINTS" id="PR00040">
    <property type="entry name" value="HTHMERR"/>
</dbReference>
<dbReference type="InterPro" id="IPR009061">
    <property type="entry name" value="DNA-bd_dom_put_sf"/>
</dbReference>
<dbReference type="SMART" id="SM00422">
    <property type="entry name" value="HTH_MERR"/>
    <property type="match status" value="1"/>
</dbReference>
<evidence type="ECO:0000256" key="1">
    <source>
        <dbReference type="ARBA" id="ARBA00023015"/>
    </source>
</evidence>
<evidence type="ECO:0000259" key="4">
    <source>
        <dbReference type="PROSITE" id="PS50937"/>
    </source>
</evidence>
<dbReference type="EMBL" id="CP032412">
    <property type="protein sequence ID" value="AYB45974.1"/>
    <property type="molecule type" value="Genomic_DNA"/>
</dbReference>
<keyword evidence="3" id="KW-0804">Transcription</keyword>
<dbReference type="Proteomes" id="UP000266552">
    <property type="component" value="Chromosome"/>
</dbReference>
<dbReference type="Gene3D" id="1.10.1660.10">
    <property type="match status" value="1"/>
</dbReference>
<dbReference type="InterPro" id="IPR047057">
    <property type="entry name" value="MerR_fam"/>
</dbReference>
<dbReference type="PANTHER" id="PTHR30204">
    <property type="entry name" value="REDOX-CYCLING DRUG-SENSING TRANSCRIPTIONAL ACTIVATOR SOXR"/>
    <property type="match status" value="1"/>
</dbReference>
<sequence length="135" mass="15983">MKKELLGVHISELSRKTGVSLRSLRYYEEKELLRPERLDNGYREYRETDIERVRLIQMYFSLGLTVKEIMSFFQCAFDEHIKIECLPNAIEVGRRKLDDIQLQMDMLKQAELHLEKSIAAWEAILHKGDGRREQG</sequence>
<dbReference type="PROSITE" id="PS50937">
    <property type="entry name" value="HTH_MERR_2"/>
    <property type="match status" value="1"/>
</dbReference>
<evidence type="ECO:0000313" key="5">
    <source>
        <dbReference type="EMBL" id="AYB45974.1"/>
    </source>
</evidence>
<proteinExistence type="predicted"/>
<evidence type="ECO:0000313" key="6">
    <source>
        <dbReference type="Proteomes" id="UP000266552"/>
    </source>
</evidence>